<protein>
    <submittedName>
        <fullName evidence="4">Proteasome structural subunit</fullName>
    </submittedName>
</protein>
<comment type="similarity">
    <text evidence="1">Belongs to the proteasome subunit p55 family.</text>
</comment>
<keyword evidence="5" id="KW-1185">Reference proteome</keyword>
<keyword evidence="2 4" id="KW-0647">Proteasome</keyword>
<sequence length="475" mass="52797">MSIRDKEKVDQMPWAKERIAEAQAALDATGNLEDPAVIEALLNVEKKCRLSNDSIATKLVAATILQMCRAKRAWATHIARTRARPAARARARRLEDPPQAHCTLLAKRRSQSKAAIGGIVAEGLAVLEAEPAEMTDLADREALLKALCEITDGKMYCEGERAKLTRMLSALKEAAGAVGEAADILQGVNVETYGSLSKREKVDYILDQVRLMLAKGDRVRAYILSKKVQRKTLLEDDLQDLKVRFYKLMVEYHVLEDEPFELAQDFFAIFSTKCVLDDEAAWRDALSSTAIFLALSDHAPGVSDMMHRVLADAAAAPKLDALPTSKALLALFTTDEIIAYPMPDHQAAVEDHPCLKTAGDDVHLRWKKTLHTRVVQHNVRVVAKYYRQISVARLANLLGLSEDEAERHVSHMVSSNGLYCKIDRPAGIAQFHKPKPPDEVLQDWAGDISKMLNLVEMTCHLINKESMLHKDVLGL</sequence>
<organism evidence="4 5">
    <name type="scientific">Aureococcus anophagefferens</name>
    <name type="common">Harmful bloom alga</name>
    <dbReference type="NCBI Taxonomy" id="44056"/>
    <lineage>
        <taxon>Eukaryota</taxon>
        <taxon>Sar</taxon>
        <taxon>Stramenopiles</taxon>
        <taxon>Ochrophyta</taxon>
        <taxon>Pelagophyceae</taxon>
        <taxon>Pelagomonadales</taxon>
        <taxon>Pelagomonadaceae</taxon>
        <taxon>Aureococcus</taxon>
    </lineage>
</organism>
<dbReference type="PROSITE" id="PS50250">
    <property type="entry name" value="PCI"/>
    <property type="match status" value="1"/>
</dbReference>
<dbReference type="PANTHER" id="PTHR10855:SF1">
    <property type="entry name" value="26S PROTEASOME NON-ATPASE REGULATORY SUBUNIT 12"/>
    <property type="match status" value="1"/>
</dbReference>
<dbReference type="InterPro" id="IPR040896">
    <property type="entry name" value="RPN5_C"/>
</dbReference>
<dbReference type="Gene3D" id="1.10.10.10">
    <property type="entry name" value="Winged helix-like DNA-binding domain superfamily/Winged helix DNA-binding domain"/>
    <property type="match status" value="1"/>
</dbReference>
<gene>
    <name evidence="4" type="primary">PSMD12</name>
    <name evidence="4" type="ORF">SO694_00150048</name>
</gene>
<dbReference type="InterPro" id="IPR054559">
    <property type="entry name" value="PSMD12-CSN4-like_N"/>
</dbReference>
<evidence type="ECO:0000313" key="4">
    <source>
        <dbReference type="EMBL" id="KAK7254397.1"/>
    </source>
</evidence>
<dbReference type="InterPro" id="IPR036390">
    <property type="entry name" value="WH_DNA-bd_sf"/>
</dbReference>
<dbReference type="PANTHER" id="PTHR10855">
    <property type="entry name" value="26S PROTEASOME NON-ATPASE REGULATORY SUBUNIT 12/COP9 SIGNALOSOME COMPLEX SUBUNIT 4"/>
    <property type="match status" value="1"/>
</dbReference>
<accession>A0ABR1GF10</accession>
<dbReference type="GO" id="GO:0000502">
    <property type="term" value="C:proteasome complex"/>
    <property type="evidence" value="ECO:0007669"/>
    <property type="project" value="UniProtKB-KW"/>
</dbReference>
<proteinExistence type="inferred from homology"/>
<dbReference type="InterPro" id="IPR036388">
    <property type="entry name" value="WH-like_DNA-bd_sf"/>
</dbReference>
<dbReference type="Proteomes" id="UP001363151">
    <property type="component" value="Unassembled WGS sequence"/>
</dbReference>
<dbReference type="SUPFAM" id="SSF46785">
    <property type="entry name" value="Winged helix' DNA-binding domain"/>
    <property type="match status" value="1"/>
</dbReference>
<dbReference type="Pfam" id="PF22241">
    <property type="entry name" value="PSMD12-CSN4_N"/>
    <property type="match status" value="1"/>
</dbReference>
<evidence type="ECO:0000256" key="1">
    <source>
        <dbReference type="ARBA" id="ARBA00006397"/>
    </source>
</evidence>
<evidence type="ECO:0000259" key="3">
    <source>
        <dbReference type="PROSITE" id="PS50250"/>
    </source>
</evidence>
<dbReference type="InterPro" id="IPR000717">
    <property type="entry name" value="PCI_dom"/>
</dbReference>
<evidence type="ECO:0000256" key="2">
    <source>
        <dbReference type="ARBA" id="ARBA00022942"/>
    </source>
</evidence>
<evidence type="ECO:0000313" key="5">
    <source>
        <dbReference type="Proteomes" id="UP001363151"/>
    </source>
</evidence>
<feature type="domain" description="PCI" evidence="3">
    <location>
        <begin position="264"/>
        <end position="436"/>
    </location>
</feature>
<dbReference type="Pfam" id="PF01399">
    <property type="entry name" value="PCI"/>
    <property type="match status" value="1"/>
</dbReference>
<dbReference type="Pfam" id="PF18098">
    <property type="entry name" value="RPN5_C"/>
    <property type="match status" value="1"/>
</dbReference>
<comment type="caution">
    <text evidence="4">The sequence shown here is derived from an EMBL/GenBank/DDBJ whole genome shotgun (WGS) entry which is preliminary data.</text>
</comment>
<dbReference type="SMART" id="SM00088">
    <property type="entry name" value="PINT"/>
    <property type="match status" value="1"/>
</dbReference>
<name>A0ABR1GF10_AURAN</name>
<dbReference type="EMBL" id="JBBJCI010000030">
    <property type="protein sequence ID" value="KAK7254397.1"/>
    <property type="molecule type" value="Genomic_DNA"/>
</dbReference>
<reference evidence="4 5" key="1">
    <citation type="submission" date="2024-03" db="EMBL/GenBank/DDBJ databases">
        <title>Aureococcus anophagefferens CCMP1851 and Kratosvirus quantuckense: Draft genome of a second virus-susceptible host strain in the model system.</title>
        <authorList>
            <person name="Chase E."/>
            <person name="Truchon A.R."/>
            <person name="Schepens W."/>
            <person name="Wilhelm S.W."/>
        </authorList>
    </citation>
    <scope>NUCLEOTIDE SEQUENCE [LARGE SCALE GENOMIC DNA]</scope>
    <source>
        <strain evidence="4 5">CCMP1851</strain>
    </source>
</reference>
<dbReference type="InterPro" id="IPR040134">
    <property type="entry name" value="PSMD12/CSN4"/>
</dbReference>